<name>A0A1R3RI39_ASPC5</name>
<reference evidence="3" key="1">
    <citation type="journal article" date="2017" name="Genome Biol.">
        <title>Comparative genomics reveals high biological diversity and specific adaptations in the industrially and medically important fungal genus Aspergillus.</title>
        <authorList>
            <person name="de Vries R.P."/>
            <person name="Riley R."/>
            <person name="Wiebenga A."/>
            <person name="Aguilar-Osorio G."/>
            <person name="Amillis S."/>
            <person name="Uchima C.A."/>
            <person name="Anderluh G."/>
            <person name="Asadollahi M."/>
            <person name="Askin M."/>
            <person name="Barry K."/>
            <person name="Battaglia E."/>
            <person name="Bayram O."/>
            <person name="Benocci T."/>
            <person name="Braus-Stromeyer S.A."/>
            <person name="Caldana C."/>
            <person name="Canovas D."/>
            <person name="Cerqueira G.C."/>
            <person name="Chen F."/>
            <person name="Chen W."/>
            <person name="Choi C."/>
            <person name="Clum A."/>
            <person name="Dos Santos R.A."/>
            <person name="Damasio A.R."/>
            <person name="Diallinas G."/>
            <person name="Emri T."/>
            <person name="Fekete E."/>
            <person name="Flipphi M."/>
            <person name="Freyberg S."/>
            <person name="Gallo A."/>
            <person name="Gournas C."/>
            <person name="Habgood R."/>
            <person name="Hainaut M."/>
            <person name="Harispe M.L."/>
            <person name="Henrissat B."/>
            <person name="Hilden K.S."/>
            <person name="Hope R."/>
            <person name="Hossain A."/>
            <person name="Karabika E."/>
            <person name="Karaffa L."/>
            <person name="Karanyi Z."/>
            <person name="Krasevec N."/>
            <person name="Kuo A."/>
            <person name="Kusch H."/>
            <person name="LaButti K."/>
            <person name="Lagendijk E.L."/>
            <person name="Lapidus A."/>
            <person name="Levasseur A."/>
            <person name="Lindquist E."/>
            <person name="Lipzen A."/>
            <person name="Logrieco A.F."/>
            <person name="MacCabe A."/>
            <person name="Maekelae M.R."/>
            <person name="Malavazi I."/>
            <person name="Melin P."/>
            <person name="Meyer V."/>
            <person name="Mielnichuk N."/>
            <person name="Miskei M."/>
            <person name="Molnar A.P."/>
            <person name="Mule G."/>
            <person name="Ngan C.Y."/>
            <person name="Orejas M."/>
            <person name="Orosz E."/>
            <person name="Ouedraogo J.P."/>
            <person name="Overkamp K.M."/>
            <person name="Park H.-S."/>
            <person name="Perrone G."/>
            <person name="Piumi F."/>
            <person name="Punt P.J."/>
            <person name="Ram A.F."/>
            <person name="Ramon A."/>
            <person name="Rauscher S."/>
            <person name="Record E."/>
            <person name="Riano-Pachon D.M."/>
            <person name="Robert V."/>
            <person name="Roehrig J."/>
            <person name="Ruller R."/>
            <person name="Salamov A."/>
            <person name="Salih N.S."/>
            <person name="Samson R.A."/>
            <person name="Sandor E."/>
            <person name="Sanguinetti M."/>
            <person name="Schuetze T."/>
            <person name="Sepcic K."/>
            <person name="Shelest E."/>
            <person name="Sherlock G."/>
            <person name="Sophianopoulou V."/>
            <person name="Squina F.M."/>
            <person name="Sun H."/>
            <person name="Susca A."/>
            <person name="Todd R.B."/>
            <person name="Tsang A."/>
            <person name="Unkles S.E."/>
            <person name="van de Wiele N."/>
            <person name="van Rossen-Uffink D."/>
            <person name="Oliveira J.V."/>
            <person name="Vesth T.C."/>
            <person name="Visser J."/>
            <person name="Yu J.-H."/>
            <person name="Zhou M."/>
            <person name="Andersen M.R."/>
            <person name="Archer D.B."/>
            <person name="Baker S.E."/>
            <person name="Benoit I."/>
            <person name="Brakhage A.A."/>
            <person name="Braus G.H."/>
            <person name="Fischer R."/>
            <person name="Frisvad J.C."/>
            <person name="Goldman G.H."/>
            <person name="Houbraken J."/>
            <person name="Oakley B."/>
            <person name="Pocsi I."/>
            <person name="Scazzocchio C."/>
            <person name="Seiboth B."/>
            <person name="vanKuyk P.A."/>
            <person name="Wortman J."/>
            <person name="Dyer P.S."/>
            <person name="Grigoriev I.V."/>
        </authorList>
    </citation>
    <scope>NUCLEOTIDE SEQUENCE [LARGE SCALE GENOMIC DNA]</scope>
    <source>
        <strain evidence="3">ITEM 5010</strain>
    </source>
</reference>
<dbReference type="VEuPathDB" id="FungiDB:ASPCADRAFT_208687"/>
<dbReference type="AlphaFoldDB" id="A0A1R3RI39"/>
<evidence type="ECO:0000313" key="2">
    <source>
        <dbReference type="EMBL" id="OOF94141.1"/>
    </source>
</evidence>
<dbReference type="OrthoDB" id="2147163at2759"/>
<evidence type="ECO:0000259" key="1">
    <source>
        <dbReference type="Pfam" id="PF01738"/>
    </source>
</evidence>
<dbReference type="PANTHER" id="PTHR47668">
    <property type="entry name" value="DIENELACTONE HYDROLASE FAMILY PROTEIN (AFU_ORTHOLOGUE AFUA_6G01940)"/>
    <property type="match status" value="1"/>
</dbReference>
<evidence type="ECO:0000313" key="3">
    <source>
        <dbReference type="Proteomes" id="UP000188318"/>
    </source>
</evidence>
<gene>
    <name evidence="2" type="ORF">ASPCADRAFT_208687</name>
</gene>
<keyword evidence="3" id="KW-1185">Reference proteome</keyword>
<dbReference type="Pfam" id="PF01738">
    <property type="entry name" value="DLH"/>
    <property type="match status" value="1"/>
</dbReference>
<organism evidence="2 3">
    <name type="scientific">Aspergillus carbonarius (strain ITEM 5010)</name>
    <dbReference type="NCBI Taxonomy" id="602072"/>
    <lineage>
        <taxon>Eukaryota</taxon>
        <taxon>Fungi</taxon>
        <taxon>Dikarya</taxon>
        <taxon>Ascomycota</taxon>
        <taxon>Pezizomycotina</taxon>
        <taxon>Eurotiomycetes</taxon>
        <taxon>Eurotiomycetidae</taxon>
        <taxon>Eurotiales</taxon>
        <taxon>Aspergillaceae</taxon>
        <taxon>Aspergillus</taxon>
        <taxon>Aspergillus subgen. Circumdati</taxon>
    </lineage>
</organism>
<sequence>MTCEACRTIPPVIPEGYTPKGTYSDIAGVKTYITGPTDASIGIIDIYDIFGISSQTLQGADLLAARLNALVLVPDFFNGGGAAPEWFPPDTEEKNKALWGFINTHAAIPENVAVLNKVIAEAKARFSSVKGWAGFGLCWGGKVTVQISGPNSPFLASGQVHPGLMDVEEARKLAIPHIVLASKDEPVDAVKAYSEVIASNGIGGHVETYPTMWHGWMGARANLTGEESLAEYKRGYNQLADFFEKHLKTEAKI</sequence>
<dbReference type="InterPro" id="IPR002925">
    <property type="entry name" value="Dienelactn_hydro"/>
</dbReference>
<dbReference type="STRING" id="602072.A0A1R3RI39"/>
<feature type="domain" description="Dienelactone hydrolase" evidence="1">
    <location>
        <begin position="30"/>
        <end position="246"/>
    </location>
</feature>
<accession>A0A1R3RI39</accession>
<dbReference type="GO" id="GO:0016787">
    <property type="term" value="F:hydrolase activity"/>
    <property type="evidence" value="ECO:0007669"/>
    <property type="project" value="InterPro"/>
</dbReference>
<protein>
    <recommendedName>
        <fullName evidence="1">Dienelactone hydrolase domain-containing protein</fullName>
    </recommendedName>
</protein>
<dbReference type="OMA" id="YDIFGIW"/>
<proteinExistence type="predicted"/>
<dbReference type="Gene3D" id="3.40.50.1820">
    <property type="entry name" value="alpha/beta hydrolase"/>
    <property type="match status" value="1"/>
</dbReference>
<dbReference type="InterPro" id="IPR029058">
    <property type="entry name" value="AB_hydrolase_fold"/>
</dbReference>
<dbReference type="Proteomes" id="UP000188318">
    <property type="component" value="Unassembled WGS sequence"/>
</dbReference>
<dbReference type="EMBL" id="KV907502">
    <property type="protein sequence ID" value="OOF94141.1"/>
    <property type="molecule type" value="Genomic_DNA"/>
</dbReference>
<dbReference type="SUPFAM" id="SSF53474">
    <property type="entry name" value="alpha/beta-Hydrolases"/>
    <property type="match status" value="1"/>
</dbReference>
<dbReference type="PANTHER" id="PTHR47668:SF1">
    <property type="entry name" value="DIENELACTONE HYDROLASE DOMAIN-CONTAINING PROTEIN-RELATED"/>
    <property type="match status" value="1"/>
</dbReference>